<evidence type="ECO:0000313" key="3">
    <source>
        <dbReference type="EMBL" id="MFK2900551.1"/>
    </source>
</evidence>
<dbReference type="Gene3D" id="2.160.20.120">
    <property type="match status" value="1"/>
</dbReference>
<evidence type="ECO:0000256" key="1">
    <source>
        <dbReference type="SAM" id="SignalP"/>
    </source>
</evidence>
<reference evidence="3 4" key="1">
    <citation type="submission" date="2020-10" db="EMBL/GenBank/DDBJ databases">
        <title>Phylogeny of dyella-like bacteria.</title>
        <authorList>
            <person name="Fu J."/>
        </authorList>
    </citation>
    <scope>NUCLEOTIDE SEQUENCE [LARGE SCALE GENOMIC DNA]</scope>
    <source>
        <strain evidence="3 4">JP1</strain>
    </source>
</reference>
<accession>A0ABW8JJX9</accession>
<dbReference type="Pfam" id="PF13349">
    <property type="entry name" value="DUF4097"/>
    <property type="match status" value="1"/>
</dbReference>
<feature type="chain" id="PRO_5047307077" evidence="1">
    <location>
        <begin position="23"/>
        <end position="262"/>
    </location>
</feature>
<organism evidence="3 4">
    <name type="scientific">Dyella jejuensis</name>
    <dbReference type="NCBI Taxonomy" id="1432009"/>
    <lineage>
        <taxon>Bacteria</taxon>
        <taxon>Pseudomonadati</taxon>
        <taxon>Pseudomonadota</taxon>
        <taxon>Gammaproteobacteria</taxon>
        <taxon>Lysobacterales</taxon>
        <taxon>Rhodanobacteraceae</taxon>
        <taxon>Dyella</taxon>
    </lineage>
</organism>
<sequence>MRRTLVPHTFVLLALLSLPLGAAAEQCRYSAPRNLHDDLAGVRGVQIELHSHDIHLVGSGHANGLELTGHACASSQSALDNLQVTQHREGDQLIVDVGGEHSFTISVFGVSYEYLDLQMQLPAQMPVTVNDGSGDAYISGLTQLTAQTGSGDLHIDHVAGEVSVTAGSGDVEVSEIGSLRAGSIGSGDLKARVVHGNVNVGSVGSGDVTLDHVDGSVNVGTLGSGDLEVNNVRGDLIVGAKGSGDVSHSNIGGKVSVPRDDD</sequence>
<dbReference type="RefSeq" id="WP_404547010.1">
    <property type="nucleotide sequence ID" value="NZ_JADIKJ010000009.1"/>
</dbReference>
<keyword evidence="4" id="KW-1185">Reference proteome</keyword>
<keyword evidence="1" id="KW-0732">Signal</keyword>
<evidence type="ECO:0000259" key="2">
    <source>
        <dbReference type="Pfam" id="PF13349"/>
    </source>
</evidence>
<dbReference type="EMBL" id="JADIKJ010000009">
    <property type="protein sequence ID" value="MFK2900551.1"/>
    <property type="molecule type" value="Genomic_DNA"/>
</dbReference>
<feature type="domain" description="DUF4097" evidence="2">
    <location>
        <begin position="46"/>
        <end position="238"/>
    </location>
</feature>
<comment type="caution">
    <text evidence="3">The sequence shown here is derived from an EMBL/GenBank/DDBJ whole genome shotgun (WGS) entry which is preliminary data.</text>
</comment>
<feature type="signal peptide" evidence="1">
    <location>
        <begin position="1"/>
        <end position="22"/>
    </location>
</feature>
<dbReference type="Proteomes" id="UP001620461">
    <property type="component" value="Unassembled WGS sequence"/>
</dbReference>
<dbReference type="InterPro" id="IPR025164">
    <property type="entry name" value="Toastrack_DUF4097"/>
</dbReference>
<gene>
    <name evidence="3" type="ORF">ISP15_09405</name>
</gene>
<evidence type="ECO:0000313" key="4">
    <source>
        <dbReference type="Proteomes" id="UP001620461"/>
    </source>
</evidence>
<name>A0ABW8JJX9_9GAMM</name>
<proteinExistence type="predicted"/>
<protein>
    <submittedName>
        <fullName evidence="3">DUF4097 family beta strand repeat protein</fullName>
    </submittedName>
</protein>